<feature type="compositionally biased region" description="Low complexity" evidence="4">
    <location>
        <begin position="193"/>
        <end position="202"/>
    </location>
</feature>
<feature type="region of interest" description="Disordered" evidence="4">
    <location>
        <begin position="133"/>
        <end position="205"/>
    </location>
</feature>
<dbReference type="Pfam" id="PF01588">
    <property type="entry name" value="tRNA_bind"/>
    <property type="match status" value="1"/>
</dbReference>
<dbReference type="InParanoid" id="G8YBH9"/>
<name>G8YBH9_PICSO</name>
<feature type="domain" description="TRNA-binding" evidence="5">
    <location>
        <begin position="206"/>
        <end position="308"/>
    </location>
</feature>
<dbReference type="Pfam" id="PF21972">
    <property type="entry name" value="Arc1p_N_like"/>
    <property type="match status" value="1"/>
</dbReference>
<dbReference type="PANTHER" id="PTHR11586">
    <property type="entry name" value="TRNA-AMINOACYLATION COFACTOR ARC1 FAMILY MEMBER"/>
    <property type="match status" value="1"/>
</dbReference>
<dbReference type="FunCoup" id="G8YBH9">
    <property type="interactions" value="552"/>
</dbReference>
<protein>
    <submittedName>
        <fullName evidence="6">Piso0_002030 protein</fullName>
    </submittedName>
</protein>
<dbReference type="InterPro" id="IPR051270">
    <property type="entry name" value="Tyrosine-tRNA_ligase_regulator"/>
</dbReference>
<keyword evidence="1 3" id="KW-0820">tRNA-binding</keyword>
<dbReference type="HOGENOM" id="CLU_009710_6_6_1"/>
<dbReference type="PANTHER" id="PTHR11586:SF33">
    <property type="entry name" value="AMINOACYL TRNA SYNTHASE COMPLEX-INTERACTING MULTIFUNCTIONAL PROTEIN 1"/>
    <property type="match status" value="1"/>
</dbReference>
<keyword evidence="7" id="KW-1185">Reference proteome</keyword>
<evidence type="ECO:0000256" key="4">
    <source>
        <dbReference type="SAM" id="MobiDB-lite"/>
    </source>
</evidence>
<dbReference type="InterPro" id="IPR036282">
    <property type="entry name" value="Glutathione-S-Trfase_C_sf"/>
</dbReference>
<dbReference type="OMA" id="DIFYFCS"/>
<evidence type="ECO:0000256" key="1">
    <source>
        <dbReference type="ARBA" id="ARBA00022555"/>
    </source>
</evidence>
<dbReference type="GO" id="GO:0017102">
    <property type="term" value="C:methionyl glutamyl tRNA synthetase complex"/>
    <property type="evidence" value="ECO:0007669"/>
    <property type="project" value="TreeGrafter"/>
</dbReference>
<dbReference type="InterPro" id="IPR012340">
    <property type="entry name" value="NA-bd_OB-fold"/>
</dbReference>
<evidence type="ECO:0000313" key="7">
    <source>
        <dbReference type="Proteomes" id="UP000005222"/>
    </source>
</evidence>
<dbReference type="EMBL" id="FO082050">
    <property type="protein sequence ID" value="CCE82310.1"/>
    <property type="molecule type" value="Genomic_DNA"/>
</dbReference>
<dbReference type="Gene3D" id="2.40.50.140">
    <property type="entry name" value="Nucleic acid-binding proteins"/>
    <property type="match status" value="1"/>
</dbReference>
<organism evidence="6 7">
    <name type="scientific">Pichia sorbitophila (strain ATCC MYA-4447 / BCRC 22081 / CBS 7064 / NBRC 10061 / NRRL Y-12695)</name>
    <name type="common">Hybrid yeast</name>
    <dbReference type="NCBI Taxonomy" id="559304"/>
    <lineage>
        <taxon>Eukaryota</taxon>
        <taxon>Fungi</taxon>
        <taxon>Dikarya</taxon>
        <taxon>Ascomycota</taxon>
        <taxon>Saccharomycotina</taxon>
        <taxon>Pichiomycetes</taxon>
        <taxon>Debaryomycetaceae</taxon>
        <taxon>Millerozyma</taxon>
    </lineage>
</organism>
<dbReference type="InterPro" id="IPR002547">
    <property type="entry name" value="tRNA-bd_dom"/>
</dbReference>
<dbReference type="STRING" id="559304.G8YBH9"/>
<evidence type="ECO:0000313" key="6">
    <source>
        <dbReference type="EMBL" id="CCE82310.1"/>
    </source>
</evidence>
<dbReference type="SUPFAM" id="SSF50249">
    <property type="entry name" value="Nucleic acid-binding proteins"/>
    <property type="match status" value="1"/>
</dbReference>
<dbReference type="eggNOG" id="KOG2241">
    <property type="taxonomic scope" value="Eukaryota"/>
</dbReference>
<sequence>MSDYIEKLRSISLNDIKDVPESNFPALNAEEKALASQAVTYSNRMEDVDSISNLNDSLRNKTFIVGNKPSKADLLVFEKVFKVASKWSSVEDISKHRHIIRWVDLIQNTLVNLPESEKLKVSLDVEVPREIKEKKKAKGAESNEKEDSKKKSNGDKDNAAKGSNKSAVSEQDKKEIAEAQKAKKAAKAKAKADAQSKQQAAAVPPNPSMVDFKVGFIEKAEKHPNADSLYVSQINLGEPEGPRTICSGLVKYVPLEQMQQRYIVCIANLKPVTMRGVKSCGMVLCASNENTVEIINPPEGSRAGDKLFFEDFNGTPEKQLNPKKKIWESVQPHFSTTETYEVIYTEEGKEPKKLVNSNNQPCRGTSIARAHVS</sequence>
<proteinExistence type="predicted"/>
<dbReference type="Gene3D" id="1.20.1050.10">
    <property type="match status" value="1"/>
</dbReference>
<evidence type="ECO:0000256" key="2">
    <source>
        <dbReference type="ARBA" id="ARBA00022884"/>
    </source>
</evidence>
<dbReference type="SUPFAM" id="SSF47616">
    <property type="entry name" value="GST C-terminal domain-like"/>
    <property type="match status" value="1"/>
</dbReference>
<dbReference type="InterPro" id="IPR053836">
    <property type="entry name" value="Arc1-like_N"/>
</dbReference>
<dbReference type="Proteomes" id="UP000005222">
    <property type="component" value="Chromosome J"/>
</dbReference>
<dbReference type="CDD" id="cd02799">
    <property type="entry name" value="tRNA_bind_EMAP-II_like"/>
    <property type="match status" value="1"/>
</dbReference>
<accession>G8YBH9</accession>
<feature type="compositionally biased region" description="Basic and acidic residues" evidence="4">
    <location>
        <begin position="170"/>
        <end position="181"/>
    </location>
</feature>
<evidence type="ECO:0000259" key="5">
    <source>
        <dbReference type="PROSITE" id="PS50886"/>
    </source>
</evidence>
<feature type="compositionally biased region" description="Basic and acidic residues" evidence="4">
    <location>
        <begin position="133"/>
        <end position="159"/>
    </location>
</feature>
<evidence type="ECO:0000256" key="3">
    <source>
        <dbReference type="PROSITE-ProRule" id="PRU00209"/>
    </source>
</evidence>
<dbReference type="PROSITE" id="PS50886">
    <property type="entry name" value="TRBD"/>
    <property type="match status" value="1"/>
</dbReference>
<gene>
    <name evidence="6" type="primary">Piso0_002030</name>
    <name evidence="6" type="ORF">GNLVRS01_PISO0J03133g</name>
</gene>
<reference evidence="6 7" key="1">
    <citation type="journal article" date="2012" name="G3 (Bethesda)">
        <title>Pichia sorbitophila, an interspecies yeast hybrid reveals early steps of genome resolution following polyploidization.</title>
        <authorList>
            <person name="Leh Louis V."/>
            <person name="Despons L."/>
            <person name="Friedrich A."/>
            <person name="Martin T."/>
            <person name="Durrens P."/>
            <person name="Casaregola S."/>
            <person name="Neuveglise C."/>
            <person name="Fairhead C."/>
            <person name="Marck C."/>
            <person name="Cruz J.A."/>
            <person name="Straub M.L."/>
            <person name="Kugler V."/>
            <person name="Sacerdot C."/>
            <person name="Uzunov Z."/>
            <person name="Thierry A."/>
            <person name="Weiss S."/>
            <person name="Bleykasten C."/>
            <person name="De Montigny J."/>
            <person name="Jacques N."/>
            <person name="Jung P."/>
            <person name="Lemaire M."/>
            <person name="Mallet S."/>
            <person name="Morel G."/>
            <person name="Richard G.F."/>
            <person name="Sarkar A."/>
            <person name="Savel G."/>
            <person name="Schacherer J."/>
            <person name="Seret M.L."/>
            <person name="Talla E."/>
            <person name="Samson G."/>
            <person name="Jubin C."/>
            <person name="Poulain J."/>
            <person name="Vacherie B."/>
            <person name="Barbe V."/>
            <person name="Pelletier E."/>
            <person name="Sherman D.J."/>
            <person name="Westhof E."/>
            <person name="Weissenbach J."/>
            <person name="Baret P.V."/>
            <person name="Wincker P."/>
            <person name="Gaillardin C."/>
            <person name="Dujon B."/>
            <person name="Souciet J.L."/>
        </authorList>
    </citation>
    <scope>NUCLEOTIDE SEQUENCE [LARGE SCALE GENOMIC DNA]</scope>
    <source>
        <strain evidence="7">ATCC MYA-4447 / BCRC 22081 / CBS 7064 / NBRC 10061 / NRRL Y-12695</strain>
    </source>
</reference>
<dbReference type="GO" id="GO:0000049">
    <property type="term" value="F:tRNA binding"/>
    <property type="evidence" value="ECO:0007669"/>
    <property type="project" value="UniProtKB-UniRule"/>
</dbReference>
<dbReference type="AlphaFoldDB" id="G8YBH9"/>
<keyword evidence="2 3" id="KW-0694">RNA-binding</keyword>
<dbReference type="OrthoDB" id="19141at2759"/>